<reference evidence="4" key="1">
    <citation type="submission" date="2021-01" db="EMBL/GenBank/DDBJ databases">
        <title>Whole genome shotgun sequence of Actinoplanes tereljensis NBRC 105297.</title>
        <authorList>
            <person name="Komaki H."/>
            <person name="Tamura T."/>
        </authorList>
    </citation>
    <scope>NUCLEOTIDE SEQUENCE</scope>
    <source>
        <strain evidence="4">NBRC 105297</strain>
    </source>
</reference>
<dbReference type="InterPro" id="IPR011006">
    <property type="entry name" value="CheY-like_superfamily"/>
</dbReference>
<evidence type="ECO:0000256" key="1">
    <source>
        <dbReference type="ARBA" id="ARBA00022553"/>
    </source>
</evidence>
<dbReference type="Gene3D" id="3.40.50.2300">
    <property type="match status" value="1"/>
</dbReference>
<dbReference type="InterPro" id="IPR050595">
    <property type="entry name" value="Bact_response_regulator"/>
</dbReference>
<accession>A0A919TPV1</accession>
<comment type="caution">
    <text evidence="4">The sequence shown here is derived from an EMBL/GenBank/DDBJ whole genome shotgun (WGS) entry which is preliminary data.</text>
</comment>
<keyword evidence="1 2" id="KW-0597">Phosphoprotein</keyword>
<keyword evidence="5" id="KW-1185">Reference proteome</keyword>
<evidence type="ECO:0000313" key="5">
    <source>
        <dbReference type="Proteomes" id="UP000623608"/>
    </source>
</evidence>
<dbReference type="Proteomes" id="UP000623608">
    <property type="component" value="Unassembled WGS sequence"/>
</dbReference>
<dbReference type="EMBL" id="BOMY01000007">
    <property type="protein sequence ID" value="GIF18393.1"/>
    <property type="molecule type" value="Genomic_DNA"/>
</dbReference>
<dbReference type="SMART" id="SM00448">
    <property type="entry name" value="REC"/>
    <property type="match status" value="1"/>
</dbReference>
<feature type="domain" description="Response regulatory" evidence="3">
    <location>
        <begin position="3"/>
        <end position="120"/>
    </location>
</feature>
<name>A0A919TPV1_9ACTN</name>
<dbReference type="GO" id="GO:0000160">
    <property type="term" value="P:phosphorelay signal transduction system"/>
    <property type="evidence" value="ECO:0007669"/>
    <property type="project" value="InterPro"/>
</dbReference>
<organism evidence="4 5">
    <name type="scientific">Paractinoplanes tereljensis</name>
    <dbReference type="NCBI Taxonomy" id="571912"/>
    <lineage>
        <taxon>Bacteria</taxon>
        <taxon>Bacillati</taxon>
        <taxon>Actinomycetota</taxon>
        <taxon>Actinomycetes</taxon>
        <taxon>Micromonosporales</taxon>
        <taxon>Micromonosporaceae</taxon>
        <taxon>Paractinoplanes</taxon>
    </lineage>
</organism>
<dbReference type="PANTHER" id="PTHR44591:SF25">
    <property type="entry name" value="CHEMOTAXIS TWO-COMPONENT RESPONSE REGULATOR"/>
    <property type="match status" value="1"/>
</dbReference>
<dbReference type="RefSeq" id="WP_203799909.1">
    <property type="nucleotide sequence ID" value="NZ_BOMY01000007.1"/>
</dbReference>
<dbReference type="Pfam" id="PF00072">
    <property type="entry name" value="Response_reg"/>
    <property type="match status" value="1"/>
</dbReference>
<evidence type="ECO:0000259" key="3">
    <source>
        <dbReference type="PROSITE" id="PS50110"/>
    </source>
</evidence>
<dbReference type="PROSITE" id="PS50110">
    <property type="entry name" value="RESPONSE_REGULATORY"/>
    <property type="match status" value="1"/>
</dbReference>
<sequence length="123" mass="13172">MTTVLLIDDSATMLMSLKSILTKAGYTVETAGHGKEALDKLGKGIQPSLIISDVHMPQMDGITFVREARKDPGLRFTPVLMLTTESEQAQRAEAKSAGATGWLVKPVAPDQLLGVIKQVLPDA</sequence>
<protein>
    <submittedName>
        <fullName evidence="4">Response regulator</fullName>
    </submittedName>
</protein>
<dbReference type="AlphaFoldDB" id="A0A919TPV1"/>
<dbReference type="InterPro" id="IPR001789">
    <property type="entry name" value="Sig_transdc_resp-reg_receiver"/>
</dbReference>
<feature type="modified residue" description="4-aspartylphosphate" evidence="2">
    <location>
        <position position="53"/>
    </location>
</feature>
<dbReference type="SUPFAM" id="SSF52172">
    <property type="entry name" value="CheY-like"/>
    <property type="match status" value="1"/>
</dbReference>
<evidence type="ECO:0000313" key="4">
    <source>
        <dbReference type="EMBL" id="GIF18393.1"/>
    </source>
</evidence>
<gene>
    <name evidence="4" type="ORF">Ate02nite_11230</name>
</gene>
<proteinExistence type="predicted"/>
<dbReference type="PANTHER" id="PTHR44591">
    <property type="entry name" value="STRESS RESPONSE REGULATOR PROTEIN 1"/>
    <property type="match status" value="1"/>
</dbReference>
<evidence type="ECO:0000256" key="2">
    <source>
        <dbReference type="PROSITE-ProRule" id="PRU00169"/>
    </source>
</evidence>